<dbReference type="GO" id="GO:0003723">
    <property type="term" value="F:RNA binding"/>
    <property type="evidence" value="ECO:0007669"/>
    <property type="project" value="InterPro"/>
</dbReference>
<evidence type="ECO:0000256" key="1">
    <source>
        <dbReference type="ARBA" id="ARBA00010876"/>
    </source>
</evidence>
<comment type="similarity">
    <text evidence="1">Belongs to the pseudouridine synthase RluA family.</text>
</comment>
<dbReference type="PANTHER" id="PTHR21600">
    <property type="entry name" value="MITOCHONDRIAL RNA PSEUDOURIDINE SYNTHASE"/>
    <property type="match status" value="1"/>
</dbReference>
<evidence type="ECO:0000313" key="4">
    <source>
        <dbReference type="Proteomes" id="UP000590442"/>
    </source>
</evidence>
<dbReference type="InterPro" id="IPR050188">
    <property type="entry name" value="RluA_PseudoU_synthase"/>
</dbReference>
<comment type="caution">
    <text evidence="3">The sequence shown here is derived from an EMBL/GenBank/DDBJ whole genome shotgun (WGS) entry which is preliminary data.</text>
</comment>
<dbReference type="PANTHER" id="PTHR21600:SF87">
    <property type="entry name" value="RNA PSEUDOURIDYLATE SYNTHASE DOMAIN-CONTAINING PROTEIN 1"/>
    <property type="match status" value="1"/>
</dbReference>
<dbReference type="CDD" id="cd02869">
    <property type="entry name" value="PseudoU_synth_RluA_like"/>
    <property type="match status" value="1"/>
</dbReference>
<evidence type="ECO:0000259" key="2">
    <source>
        <dbReference type="Pfam" id="PF00849"/>
    </source>
</evidence>
<dbReference type="InterPro" id="IPR020103">
    <property type="entry name" value="PsdUridine_synth_cat_dom_sf"/>
</dbReference>
<dbReference type="Gene3D" id="3.30.2350.10">
    <property type="entry name" value="Pseudouridine synthase"/>
    <property type="match status" value="1"/>
</dbReference>
<dbReference type="SUPFAM" id="SSF55120">
    <property type="entry name" value="Pseudouridine synthase"/>
    <property type="match status" value="1"/>
</dbReference>
<dbReference type="GO" id="GO:0000455">
    <property type="term" value="P:enzyme-directed rRNA pseudouridine synthesis"/>
    <property type="evidence" value="ECO:0007669"/>
    <property type="project" value="TreeGrafter"/>
</dbReference>
<organism evidence="3 4">
    <name type="scientific">Saonia flava</name>
    <dbReference type="NCBI Taxonomy" id="523696"/>
    <lineage>
        <taxon>Bacteria</taxon>
        <taxon>Pseudomonadati</taxon>
        <taxon>Bacteroidota</taxon>
        <taxon>Flavobacteriia</taxon>
        <taxon>Flavobacteriales</taxon>
        <taxon>Flavobacteriaceae</taxon>
        <taxon>Saonia</taxon>
    </lineage>
</organism>
<dbReference type="InterPro" id="IPR006224">
    <property type="entry name" value="PsdUridine_synth_RluA-like_CS"/>
</dbReference>
<dbReference type="GO" id="GO:0160140">
    <property type="term" value="F:23S rRNA pseudouridine(1911/1915/1917) synthase activity"/>
    <property type="evidence" value="ECO:0007669"/>
    <property type="project" value="UniProtKB-EC"/>
</dbReference>
<dbReference type="Proteomes" id="UP000590442">
    <property type="component" value="Unassembled WGS sequence"/>
</dbReference>
<name>A0A846QZI0_9FLAO</name>
<proteinExistence type="inferred from homology"/>
<dbReference type="EC" id="5.4.99.23" evidence="3"/>
<gene>
    <name evidence="3" type="ORF">GGR42_003098</name>
</gene>
<feature type="domain" description="Pseudouridine synthase RsuA/RluA-like" evidence="2">
    <location>
        <begin position="48"/>
        <end position="186"/>
    </location>
</feature>
<reference evidence="3 4" key="1">
    <citation type="submission" date="2020-03" db="EMBL/GenBank/DDBJ databases">
        <title>Genomic Encyclopedia of Type Strains, Phase IV (KMG-IV): sequencing the most valuable type-strain genomes for metagenomic binning, comparative biology and taxonomic classification.</title>
        <authorList>
            <person name="Goeker M."/>
        </authorList>
    </citation>
    <scope>NUCLEOTIDE SEQUENCE [LARGE SCALE GENOMIC DNA]</scope>
    <source>
        <strain evidence="3 4">DSM 29762</strain>
    </source>
</reference>
<keyword evidence="4" id="KW-1185">Reference proteome</keyword>
<dbReference type="RefSeq" id="WP_209024001.1">
    <property type="nucleotide sequence ID" value="NZ_JAATJJ010000002.1"/>
</dbReference>
<dbReference type="InterPro" id="IPR006145">
    <property type="entry name" value="PsdUridine_synth_RsuA/RluA"/>
</dbReference>
<protein>
    <submittedName>
        <fullName evidence="3">23S rRNA pseudouridine1911/1915/1917 synthase</fullName>
        <ecNumber evidence="3">5.4.99.23</ecNumber>
    </submittedName>
</protein>
<dbReference type="PROSITE" id="PS01129">
    <property type="entry name" value="PSI_RLU"/>
    <property type="match status" value="1"/>
</dbReference>
<sequence length="244" mass="27109">MVFVDGKIASTATMIKGTERITYSPAIEVERGKKLVLKLEVVYEDDYLAIVNKPAGILVSGNSFKTITNALVLNLDRSGQVDVTKPQPVHRLDYPTTGLLLVGKTTSSILALNQLFQNKEIAKTYKAVTIGPMSIKGSINQTIDVKEAESFYEVLKTVPSARFGCLNLVKLVPTTGRRHQLRKHLSGIGNPIFGDLEYGQDNLILKGKGLYLHAFSLEFIHPFTHKRMHVKKNPPTKFDKIFAE</sequence>
<evidence type="ECO:0000313" key="3">
    <source>
        <dbReference type="EMBL" id="NJB72607.1"/>
    </source>
</evidence>
<dbReference type="EMBL" id="JAATJJ010000002">
    <property type="protein sequence ID" value="NJB72607.1"/>
    <property type="molecule type" value="Genomic_DNA"/>
</dbReference>
<dbReference type="Pfam" id="PF00849">
    <property type="entry name" value="PseudoU_synth_2"/>
    <property type="match status" value="1"/>
</dbReference>
<dbReference type="AlphaFoldDB" id="A0A846QZI0"/>
<keyword evidence="3" id="KW-0413">Isomerase</keyword>
<accession>A0A846QZI0</accession>